<sequence length="144" mass="16460">MRLYNSTACFDKIKRDQAFKDPSGTSALIYSLASSIHHACPDCAQATFLVAKAYDITVTLVKDVRAGEEIFIDFGEARSHFVCYLCNTGGWKRRKRQNMDETRRDEETLTEMNHKTRKWAVVLKGFLAKLDPRNMFKTAESPSE</sequence>
<comment type="caution">
    <text evidence="1">The sequence shown here is derived from an EMBL/GenBank/DDBJ whole genome shotgun (WGS) entry which is preliminary data.</text>
</comment>
<dbReference type="EMBL" id="JAADJF010000379">
    <property type="protein sequence ID" value="KAF4419520.1"/>
    <property type="molecule type" value="Genomic_DNA"/>
</dbReference>
<dbReference type="Proteomes" id="UP000536711">
    <property type="component" value="Unassembled WGS sequence"/>
</dbReference>
<name>A0A8H4NAM8_9HYPO</name>
<dbReference type="Gene3D" id="2.170.270.10">
    <property type="entry name" value="SET domain"/>
    <property type="match status" value="1"/>
</dbReference>
<dbReference type="InterPro" id="IPR046341">
    <property type="entry name" value="SET_dom_sf"/>
</dbReference>
<accession>A0A8H4NAM8</accession>
<dbReference type="OrthoDB" id="265717at2759"/>
<reference evidence="1 2" key="1">
    <citation type="submission" date="2020-01" db="EMBL/GenBank/DDBJ databases">
        <title>Identification and distribution of gene clusters putatively required for synthesis of sphingolipid metabolism inhibitors in phylogenetically diverse species of the filamentous fungus Fusarium.</title>
        <authorList>
            <person name="Kim H.-S."/>
            <person name="Busman M."/>
            <person name="Brown D.W."/>
            <person name="Divon H."/>
            <person name="Uhlig S."/>
            <person name="Proctor R.H."/>
        </authorList>
    </citation>
    <scope>NUCLEOTIDE SEQUENCE [LARGE SCALE GENOMIC DNA]</scope>
    <source>
        <strain evidence="1 2">NRRL 13308</strain>
    </source>
</reference>
<protein>
    <recommendedName>
        <fullName evidence="3">SET domain-containing protein</fullName>
    </recommendedName>
</protein>
<evidence type="ECO:0000313" key="2">
    <source>
        <dbReference type="Proteomes" id="UP000536711"/>
    </source>
</evidence>
<proteinExistence type="predicted"/>
<evidence type="ECO:0000313" key="1">
    <source>
        <dbReference type="EMBL" id="KAF4419520.1"/>
    </source>
</evidence>
<gene>
    <name evidence="1" type="ORF">FACUT_11426</name>
</gene>
<dbReference type="AlphaFoldDB" id="A0A8H4NAM8"/>
<organism evidence="1 2">
    <name type="scientific">Fusarium acutatum</name>
    <dbReference type="NCBI Taxonomy" id="78861"/>
    <lineage>
        <taxon>Eukaryota</taxon>
        <taxon>Fungi</taxon>
        <taxon>Dikarya</taxon>
        <taxon>Ascomycota</taxon>
        <taxon>Pezizomycotina</taxon>
        <taxon>Sordariomycetes</taxon>
        <taxon>Hypocreomycetidae</taxon>
        <taxon>Hypocreales</taxon>
        <taxon>Nectriaceae</taxon>
        <taxon>Fusarium</taxon>
        <taxon>Fusarium fujikuroi species complex</taxon>
    </lineage>
</organism>
<evidence type="ECO:0008006" key="3">
    <source>
        <dbReference type="Google" id="ProtNLM"/>
    </source>
</evidence>
<keyword evidence="2" id="KW-1185">Reference proteome</keyword>
<dbReference type="SUPFAM" id="SSF82199">
    <property type="entry name" value="SET domain"/>
    <property type="match status" value="1"/>
</dbReference>